<dbReference type="EMBL" id="CP042295">
    <property type="protein sequence ID" value="QDY86766.1"/>
    <property type="molecule type" value="Genomic_DNA"/>
</dbReference>
<proteinExistence type="predicted"/>
<dbReference type="InterPro" id="IPR011051">
    <property type="entry name" value="RmlC_Cupin_sf"/>
</dbReference>
<evidence type="ECO:0000313" key="5">
    <source>
        <dbReference type="Proteomes" id="UP000318927"/>
    </source>
</evidence>
<dbReference type="AlphaFoldDB" id="A0A5B8J6K1"/>
<organism evidence="4 5">
    <name type="scientific">Mycoplasma anserisalpingitidis</name>
    <dbReference type="NCBI Taxonomy" id="519450"/>
    <lineage>
        <taxon>Bacteria</taxon>
        <taxon>Bacillati</taxon>
        <taxon>Mycoplasmatota</taxon>
        <taxon>Mollicutes</taxon>
        <taxon>Mycoplasmataceae</taxon>
        <taxon>Mycoplasma</taxon>
    </lineage>
</organism>
<dbReference type="KEGG" id="mans:FRW55_01135"/>
<feature type="domain" description="Phosphomannose isomerase type I catalytic" evidence="3">
    <location>
        <begin position="28"/>
        <end position="95"/>
    </location>
</feature>
<keyword evidence="1" id="KW-0479">Metal-binding</keyword>
<dbReference type="OrthoDB" id="9808275at2"/>
<sequence>MKKIVPIIHNKIWGYEIWLVSSLEGMETKFADNSLVKNAPLIKIIHAKEPLSVQVHPDDLLAREIEKQNNGKTETWFVLDCNSNSEMVLGLTNYDKKVVENKLKNNNLGDILNIVKVQKSRFYNIPAGLVHGLGTMSKSNITVIEVQQPSDTTYRLYDYKRVDKNNQMREIHVDKALKCIKNLDYNAEIKTNNNEDLYYQNEFYKCELISNSKVTKDNGWAIVYENDNYFAYQVSAGEVLPNQAIFFVSWIKN</sequence>
<dbReference type="RefSeq" id="WP_146368375.1">
    <property type="nucleotide sequence ID" value="NZ_CP042295.1"/>
</dbReference>
<dbReference type="SUPFAM" id="SSF51182">
    <property type="entry name" value="RmlC-like cupins"/>
    <property type="match status" value="1"/>
</dbReference>
<accession>A0A5B8J6K1</accession>
<dbReference type="PANTHER" id="PTHR42742:SF3">
    <property type="entry name" value="FRUCTOKINASE"/>
    <property type="match status" value="1"/>
</dbReference>
<keyword evidence="5" id="KW-1185">Reference proteome</keyword>
<dbReference type="Gene3D" id="2.60.120.10">
    <property type="entry name" value="Jelly Rolls"/>
    <property type="match status" value="1"/>
</dbReference>
<dbReference type="GO" id="GO:0008270">
    <property type="term" value="F:zinc ion binding"/>
    <property type="evidence" value="ECO:0007669"/>
    <property type="project" value="InterPro"/>
</dbReference>
<dbReference type="Pfam" id="PF20511">
    <property type="entry name" value="PMI_typeI_cat"/>
    <property type="match status" value="1"/>
</dbReference>
<gene>
    <name evidence="4" type="ORF">FRW55_01135</name>
</gene>
<keyword evidence="4" id="KW-0413">Isomerase</keyword>
<evidence type="ECO:0000256" key="2">
    <source>
        <dbReference type="ARBA" id="ARBA00022833"/>
    </source>
</evidence>
<keyword evidence="2" id="KW-0862">Zinc</keyword>
<evidence type="ECO:0000313" key="4">
    <source>
        <dbReference type="EMBL" id="QDY86766.1"/>
    </source>
</evidence>
<protein>
    <submittedName>
        <fullName evidence="4">Mannose-6-phosphate isomerase</fullName>
    </submittedName>
</protein>
<dbReference type="InterPro" id="IPR014710">
    <property type="entry name" value="RmlC-like_jellyroll"/>
</dbReference>
<dbReference type="CDD" id="cd07010">
    <property type="entry name" value="cupin_PMI_type_I_N_bac"/>
    <property type="match status" value="1"/>
</dbReference>
<dbReference type="InterPro" id="IPR046457">
    <property type="entry name" value="PMI_typeI_cat"/>
</dbReference>
<evidence type="ECO:0000259" key="3">
    <source>
        <dbReference type="Pfam" id="PF20511"/>
    </source>
</evidence>
<evidence type="ECO:0000256" key="1">
    <source>
        <dbReference type="ARBA" id="ARBA00022723"/>
    </source>
</evidence>
<dbReference type="GO" id="GO:0004476">
    <property type="term" value="F:mannose-6-phosphate isomerase activity"/>
    <property type="evidence" value="ECO:0007669"/>
    <property type="project" value="InterPro"/>
</dbReference>
<name>A0A5B8J6K1_9MOLU</name>
<dbReference type="InterPro" id="IPR051804">
    <property type="entry name" value="Carb_Metab_Reg_Kinase/Isom"/>
</dbReference>
<dbReference type="PANTHER" id="PTHR42742">
    <property type="entry name" value="TRANSCRIPTIONAL REPRESSOR MPRA"/>
    <property type="match status" value="1"/>
</dbReference>
<dbReference type="Proteomes" id="UP000318927">
    <property type="component" value="Chromosome"/>
</dbReference>
<reference evidence="4 5" key="1">
    <citation type="journal article" date="2019" name="Microbiol. Resour. Announc.">
        <title>Complete Genome Sequences of Three Mycoplasma anserisalpingitis (Mycoplasma sp. 1220) Strains.</title>
        <authorList>
            <person name="Grozner D."/>
            <person name="Forro B."/>
            <person name="Kovacs A.B."/>
            <person name="Marton S."/>
            <person name="Banyai K."/>
            <person name="Kreizinger Z."/>
            <person name="Sulyok K.M."/>
            <person name="Gyuranecz M."/>
        </authorList>
    </citation>
    <scope>NUCLEOTIDE SEQUENCE [LARGE SCALE GENOMIC DNA]</scope>
    <source>
        <strain evidence="4 5">ATCC:BAA-2147</strain>
    </source>
</reference>